<proteinExistence type="inferred from homology"/>
<feature type="transmembrane region" description="Helical" evidence="7">
    <location>
        <begin position="185"/>
        <end position="213"/>
    </location>
</feature>
<keyword evidence="9" id="KW-1185">Reference proteome</keyword>
<evidence type="ECO:0000256" key="1">
    <source>
        <dbReference type="ARBA" id="ARBA00004141"/>
    </source>
</evidence>
<evidence type="ECO:0000313" key="8">
    <source>
        <dbReference type="EMBL" id="KKO18363.1"/>
    </source>
</evidence>
<organism evidence="8 9">
    <name type="scientific">Candidatus Brocadia fulgida</name>
    <dbReference type="NCBI Taxonomy" id="380242"/>
    <lineage>
        <taxon>Bacteria</taxon>
        <taxon>Pseudomonadati</taxon>
        <taxon>Planctomycetota</taxon>
        <taxon>Candidatus Brocadiia</taxon>
        <taxon>Candidatus Brocadiales</taxon>
        <taxon>Candidatus Brocadiaceae</taxon>
        <taxon>Candidatus Brocadia</taxon>
    </lineage>
</organism>
<dbReference type="Pfam" id="PF01226">
    <property type="entry name" value="Form_Nir_trans"/>
    <property type="match status" value="1"/>
</dbReference>
<dbReference type="PATRIC" id="fig|380242.3.peg.3640"/>
<evidence type="ECO:0000256" key="4">
    <source>
        <dbReference type="ARBA" id="ARBA00023136"/>
    </source>
</evidence>
<protein>
    <submittedName>
        <fullName evidence="8">Formate/nitrite transporter</fullName>
    </submittedName>
</protein>
<comment type="subcellular location">
    <subcellularLocation>
        <location evidence="1">Membrane</location>
        <topology evidence="1">Multi-pass membrane protein</topology>
    </subcellularLocation>
</comment>
<dbReference type="GO" id="GO:0005886">
    <property type="term" value="C:plasma membrane"/>
    <property type="evidence" value="ECO:0007669"/>
    <property type="project" value="TreeGrafter"/>
</dbReference>
<dbReference type="Gene3D" id="1.20.1080.10">
    <property type="entry name" value="Glycerol uptake facilitator protein"/>
    <property type="match status" value="1"/>
</dbReference>
<dbReference type="PANTHER" id="PTHR30520:SF8">
    <property type="entry name" value="NITRITE TRANSPORTER NIRC"/>
    <property type="match status" value="1"/>
</dbReference>
<keyword evidence="3 7" id="KW-1133">Transmembrane helix</keyword>
<keyword evidence="2 7" id="KW-0812">Transmembrane</keyword>
<dbReference type="InterPro" id="IPR023271">
    <property type="entry name" value="Aquaporin-like"/>
</dbReference>
<feature type="region of interest" description="Disordered" evidence="6">
    <location>
        <begin position="273"/>
        <end position="296"/>
    </location>
</feature>
<feature type="transmembrane region" description="Helical" evidence="7">
    <location>
        <begin position="63"/>
        <end position="90"/>
    </location>
</feature>
<reference evidence="8 9" key="1">
    <citation type="journal article" date="2013" name="BMC Microbiol.">
        <title>Identification of the type II cytochrome c maturation pathway in anammox bacteria by comparative genomics.</title>
        <authorList>
            <person name="Ferousi C."/>
            <person name="Speth D.R."/>
            <person name="Reimann J."/>
            <person name="Op den Camp H.J."/>
            <person name="Allen J.W."/>
            <person name="Keltjens J.T."/>
            <person name="Jetten M.S."/>
        </authorList>
    </citation>
    <scope>NUCLEOTIDE SEQUENCE [LARGE SCALE GENOMIC DNA]</scope>
    <source>
        <strain evidence="8">RU1</strain>
    </source>
</reference>
<evidence type="ECO:0000256" key="7">
    <source>
        <dbReference type="SAM" id="Phobius"/>
    </source>
</evidence>
<feature type="transmembrane region" description="Helical" evidence="7">
    <location>
        <begin position="154"/>
        <end position="173"/>
    </location>
</feature>
<keyword evidence="4 7" id="KW-0472">Membrane</keyword>
<dbReference type="PANTHER" id="PTHR30520">
    <property type="entry name" value="FORMATE TRANSPORTER-RELATED"/>
    <property type="match status" value="1"/>
</dbReference>
<dbReference type="InterPro" id="IPR024002">
    <property type="entry name" value="For/NO2_transpt_CS"/>
</dbReference>
<name>A0A0M2UQI8_9BACT</name>
<sequence>MLYTGNVDAIAAVSLKKATAMKHSLIGFLTLSVIAGFYIGFGVLLMIIAAAPVAAINPGIGKIVGGAVFPIALILVIIGGAELFTGYNLLILKGTFRGTVSFGDSMLGWFWTYLGNLGGSMIFALLIYMSGVFAPDPWHTFLNKVATYKLNAPWWELFFRGIFCNWLVCLGIWSTFRCTSDSGKILMCFWVLFCFVTTGMEHSVANMTLLAIANLLPHDPEVISWGKMFGWNLVSVTLGNIVGGSFFVTFLYWFATYMDEKGARKMDAIKGGSGAGSLPRAGGSPEEIKDVKVKMK</sequence>
<gene>
    <name evidence="8" type="ORF">BROFUL_02939</name>
</gene>
<dbReference type="PROSITE" id="PS01005">
    <property type="entry name" value="FORMATE_NITRITE_TP_1"/>
    <property type="match status" value="1"/>
</dbReference>
<comment type="caution">
    <text evidence="8">The sequence shown here is derived from an EMBL/GenBank/DDBJ whole genome shotgun (WGS) entry which is preliminary data.</text>
</comment>
<evidence type="ECO:0000313" key="9">
    <source>
        <dbReference type="Proteomes" id="UP000034954"/>
    </source>
</evidence>
<dbReference type="GO" id="GO:0015499">
    <property type="term" value="F:formate transmembrane transporter activity"/>
    <property type="evidence" value="ECO:0007669"/>
    <property type="project" value="TreeGrafter"/>
</dbReference>
<accession>A0A0M2UQI8</accession>
<feature type="transmembrane region" description="Helical" evidence="7">
    <location>
        <begin position="25"/>
        <end position="51"/>
    </location>
</feature>
<evidence type="ECO:0000256" key="3">
    <source>
        <dbReference type="ARBA" id="ARBA00022989"/>
    </source>
</evidence>
<feature type="transmembrane region" description="Helical" evidence="7">
    <location>
        <begin position="110"/>
        <end position="134"/>
    </location>
</feature>
<dbReference type="Proteomes" id="UP000034954">
    <property type="component" value="Unassembled WGS sequence"/>
</dbReference>
<comment type="similarity">
    <text evidence="5">Belongs to the FNT transporter (TC 1.A.16) family.</text>
</comment>
<feature type="compositionally biased region" description="Basic and acidic residues" evidence="6">
    <location>
        <begin position="286"/>
        <end position="296"/>
    </location>
</feature>
<evidence type="ECO:0000256" key="6">
    <source>
        <dbReference type="SAM" id="MobiDB-lite"/>
    </source>
</evidence>
<evidence type="ECO:0000256" key="2">
    <source>
        <dbReference type="ARBA" id="ARBA00022692"/>
    </source>
</evidence>
<feature type="transmembrane region" description="Helical" evidence="7">
    <location>
        <begin position="233"/>
        <end position="255"/>
    </location>
</feature>
<dbReference type="EMBL" id="LAQJ01000277">
    <property type="protein sequence ID" value="KKO18363.1"/>
    <property type="molecule type" value="Genomic_DNA"/>
</dbReference>
<dbReference type="AlphaFoldDB" id="A0A0M2UQI8"/>
<evidence type="ECO:0000256" key="5">
    <source>
        <dbReference type="ARBA" id="ARBA00049660"/>
    </source>
</evidence>
<dbReference type="InterPro" id="IPR000292">
    <property type="entry name" value="For/NO2_transpt"/>
</dbReference>